<keyword evidence="2" id="KW-1185">Reference proteome</keyword>
<evidence type="ECO:0000313" key="1">
    <source>
        <dbReference type="EMBL" id="KAK4023473.1"/>
    </source>
</evidence>
<dbReference type="Proteomes" id="UP001234178">
    <property type="component" value="Unassembled WGS sequence"/>
</dbReference>
<dbReference type="EMBL" id="JAOYFB010000037">
    <property type="protein sequence ID" value="KAK4023473.1"/>
    <property type="molecule type" value="Genomic_DNA"/>
</dbReference>
<name>A0ABR0AER1_9CRUS</name>
<reference evidence="1 2" key="1">
    <citation type="journal article" date="2023" name="Nucleic Acids Res.">
        <title>The hologenome of Daphnia magna reveals possible DNA methylation and microbiome-mediated evolution of the host genome.</title>
        <authorList>
            <person name="Chaturvedi A."/>
            <person name="Li X."/>
            <person name="Dhandapani V."/>
            <person name="Marshall H."/>
            <person name="Kissane S."/>
            <person name="Cuenca-Cambronero M."/>
            <person name="Asole G."/>
            <person name="Calvet F."/>
            <person name="Ruiz-Romero M."/>
            <person name="Marangio P."/>
            <person name="Guigo R."/>
            <person name="Rago D."/>
            <person name="Mirbahai L."/>
            <person name="Eastwood N."/>
            <person name="Colbourne J.K."/>
            <person name="Zhou J."/>
            <person name="Mallon E."/>
            <person name="Orsini L."/>
        </authorList>
    </citation>
    <scope>NUCLEOTIDE SEQUENCE [LARGE SCALE GENOMIC DNA]</scope>
    <source>
        <strain evidence="1">LRV0_1</strain>
    </source>
</reference>
<proteinExistence type="predicted"/>
<sequence length="69" mass="7952">MKIVLLQIPLESLELPWGFSYKSEEKLFVTLSWKSYDFLDLSPAMKGLRKAFAIDLAFLFNASLRNNVP</sequence>
<gene>
    <name evidence="1" type="ORF">OUZ56_008880</name>
</gene>
<evidence type="ECO:0000313" key="2">
    <source>
        <dbReference type="Proteomes" id="UP001234178"/>
    </source>
</evidence>
<protein>
    <submittedName>
        <fullName evidence="1">Uncharacterized protein</fullName>
    </submittedName>
</protein>
<accession>A0ABR0AER1</accession>
<comment type="caution">
    <text evidence="1">The sequence shown here is derived from an EMBL/GenBank/DDBJ whole genome shotgun (WGS) entry which is preliminary data.</text>
</comment>
<organism evidence="1 2">
    <name type="scientific">Daphnia magna</name>
    <dbReference type="NCBI Taxonomy" id="35525"/>
    <lineage>
        <taxon>Eukaryota</taxon>
        <taxon>Metazoa</taxon>
        <taxon>Ecdysozoa</taxon>
        <taxon>Arthropoda</taxon>
        <taxon>Crustacea</taxon>
        <taxon>Branchiopoda</taxon>
        <taxon>Diplostraca</taxon>
        <taxon>Cladocera</taxon>
        <taxon>Anomopoda</taxon>
        <taxon>Daphniidae</taxon>
        <taxon>Daphnia</taxon>
    </lineage>
</organism>